<evidence type="ECO:0000313" key="1">
    <source>
        <dbReference type="EMBL" id="MBA5604995.1"/>
    </source>
</evidence>
<dbReference type="AlphaFoldDB" id="A0A7W2EFM6"/>
<accession>A0A7W2EFM6</accession>
<sequence>MNEHVPSQGRESALNITIDRDGTRIHRLVDDVIYPVRASRAIARRDPMVEALFGAPKVRRSRNKQ</sequence>
<reference evidence="1 2" key="1">
    <citation type="submission" date="2020-07" db="EMBL/GenBank/DDBJ databases">
        <title>Novel species isolated from subtropical streams in China.</title>
        <authorList>
            <person name="Lu H."/>
        </authorList>
    </citation>
    <scope>NUCLEOTIDE SEQUENCE [LARGE SCALE GENOMIC DNA]</scope>
    <source>
        <strain evidence="1 2">FT3S</strain>
    </source>
</reference>
<keyword evidence="2" id="KW-1185">Reference proteome</keyword>
<comment type="caution">
    <text evidence="1">The sequence shown here is derived from an EMBL/GenBank/DDBJ whole genome shotgun (WGS) entry which is preliminary data.</text>
</comment>
<protein>
    <submittedName>
        <fullName evidence="1">Uncharacterized protein</fullName>
    </submittedName>
</protein>
<dbReference type="EMBL" id="JACEZS010000004">
    <property type="protein sequence ID" value="MBA5604995.1"/>
    <property type="molecule type" value="Genomic_DNA"/>
</dbReference>
<dbReference type="RefSeq" id="WP_182215406.1">
    <property type="nucleotide sequence ID" value="NZ_JACEZS010000004.1"/>
</dbReference>
<name>A0A7W2EFM6_9BURK</name>
<organism evidence="1 2">
    <name type="scientific">Rugamonas fusca</name>
    <dbReference type="NCBI Taxonomy" id="2758568"/>
    <lineage>
        <taxon>Bacteria</taxon>
        <taxon>Pseudomonadati</taxon>
        <taxon>Pseudomonadota</taxon>
        <taxon>Betaproteobacteria</taxon>
        <taxon>Burkholderiales</taxon>
        <taxon>Oxalobacteraceae</taxon>
        <taxon>Telluria group</taxon>
        <taxon>Rugamonas</taxon>
    </lineage>
</organism>
<proteinExistence type="predicted"/>
<gene>
    <name evidence="1" type="ORF">H3H36_06410</name>
</gene>
<dbReference type="Proteomes" id="UP000566711">
    <property type="component" value="Unassembled WGS sequence"/>
</dbReference>
<evidence type="ECO:0000313" key="2">
    <source>
        <dbReference type="Proteomes" id="UP000566711"/>
    </source>
</evidence>